<feature type="binding site" evidence="8 10">
    <location>
        <position position="121"/>
    </location>
    <ligand>
        <name>substrate</name>
    </ligand>
</feature>
<evidence type="ECO:0000256" key="7">
    <source>
        <dbReference type="ARBA" id="ARBA00047464"/>
    </source>
</evidence>
<feature type="site" description="Important for activity" evidence="8 12">
    <location>
        <position position="100"/>
    </location>
</feature>
<evidence type="ECO:0000313" key="16">
    <source>
        <dbReference type="EMBL" id="GER22756.1"/>
    </source>
</evidence>
<evidence type="ECO:0000259" key="13">
    <source>
        <dbReference type="Pfam" id="PF00745"/>
    </source>
</evidence>
<dbReference type="Pfam" id="PF01488">
    <property type="entry name" value="Shikimate_DH"/>
    <property type="match status" value="1"/>
</dbReference>
<evidence type="ECO:0000256" key="4">
    <source>
        <dbReference type="ARBA" id="ARBA00022857"/>
    </source>
</evidence>
<feature type="binding site" evidence="8 10">
    <location>
        <begin position="47"/>
        <end position="50"/>
    </location>
    <ligand>
        <name>substrate</name>
    </ligand>
</feature>
<comment type="caution">
    <text evidence="16">The sequence shown here is derived from an EMBL/GenBank/DDBJ whole genome shotgun (WGS) entry which is preliminary data.</text>
</comment>
<dbReference type="InterPro" id="IPR036343">
    <property type="entry name" value="GluRdtase_N_sf"/>
</dbReference>
<dbReference type="SUPFAM" id="SSF51735">
    <property type="entry name" value="NAD(P)-binding Rossmann-fold domains"/>
    <property type="match status" value="1"/>
</dbReference>
<feature type="domain" description="Tetrapyrrole biosynthesis glutamyl-tRNA reductase dimerisation" evidence="13">
    <location>
        <begin position="318"/>
        <end position="414"/>
    </location>
</feature>
<dbReference type="AlphaFoldDB" id="A0A5A7NQC8"/>
<feature type="domain" description="Quinate/shikimate 5-dehydrogenase/glutamyl-tRNA reductase" evidence="14">
    <location>
        <begin position="180"/>
        <end position="303"/>
    </location>
</feature>
<dbReference type="OrthoDB" id="110209at2"/>
<dbReference type="UniPathway" id="UPA00251">
    <property type="reaction ID" value="UER00316"/>
</dbReference>
<evidence type="ECO:0000256" key="11">
    <source>
        <dbReference type="PIRSR" id="PIRSR000445-3"/>
    </source>
</evidence>
<proteinExistence type="inferred from homology"/>
<comment type="function">
    <text evidence="8">Catalyzes the NADPH-dependent reduction of glutamyl-tRNA(Glu) to glutamate 1-semialdehyde (GSA).</text>
</comment>
<evidence type="ECO:0000256" key="2">
    <source>
        <dbReference type="ARBA" id="ARBA00005916"/>
    </source>
</evidence>
<dbReference type="EMBL" id="BKDJ01000005">
    <property type="protein sequence ID" value="GER22756.1"/>
    <property type="molecule type" value="Genomic_DNA"/>
</dbReference>
<comment type="pathway">
    <text evidence="1 8">Porphyrin-containing compound metabolism; protoporphyrin-IX biosynthesis; 5-aminolevulinate from L-glutamyl-tRNA(Glu): step 1/2.</text>
</comment>
<gene>
    <name evidence="16" type="primary">hemA_2</name>
    <name evidence="8" type="synonym">hemA</name>
    <name evidence="16" type="ORF">NCCP1664_12530</name>
</gene>
<evidence type="ECO:0000313" key="17">
    <source>
        <dbReference type="Proteomes" id="UP000325307"/>
    </source>
</evidence>
<dbReference type="InterPro" id="IPR036453">
    <property type="entry name" value="GluRdtase_dimer_dom_sf"/>
</dbReference>
<evidence type="ECO:0000256" key="1">
    <source>
        <dbReference type="ARBA" id="ARBA00005059"/>
    </source>
</evidence>
<dbReference type="GO" id="GO:0008883">
    <property type="term" value="F:glutamyl-tRNA reductase activity"/>
    <property type="evidence" value="ECO:0007669"/>
    <property type="project" value="UniProtKB-UniRule"/>
</dbReference>
<dbReference type="Pfam" id="PF00745">
    <property type="entry name" value="GlutR_dimer"/>
    <property type="match status" value="1"/>
</dbReference>
<dbReference type="SUPFAM" id="SSF69075">
    <property type="entry name" value="Glutamyl tRNA-reductase dimerization domain"/>
    <property type="match status" value="1"/>
</dbReference>
<dbReference type="InterPro" id="IPR036291">
    <property type="entry name" value="NAD(P)-bd_dom_sf"/>
</dbReference>
<name>A0A5A7NQC8_9MICC</name>
<feature type="binding site" evidence="8 11">
    <location>
        <begin position="192"/>
        <end position="197"/>
    </location>
    <ligand>
        <name>NADP(+)</name>
        <dbReference type="ChEBI" id="CHEBI:58349"/>
    </ligand>
</feature>
<keyword evidence="4 8" id="KW-0521">NADP</keyword>
<evidence type="ECO:0000256" key="5">
    <source>
        <dbReference type="ARBA" id="ARBA00023002"/>
    </source>
</evidence>
<dbReference type="Gene3D" id="3.40.50.720">
    <property type="entry name" value="NAD(P)-binding Rossmann-like Domain"/>
    <property type="match status" value="1"/>
</dbReference>
<keyword evidence="5 8" id="KW-0560">Oxidoreductase</keyword>
<sequence length="439" mass="46289">MLLALVATHRNTGLEILARLRAGPTHLASSVDAAARAAIRGTVVLATCNRFEIYCEVASAQDTDAVFSALAAHIREHSGPLPSDVLPSFVRHTGPAVAEHLFAVAAGLDSAVAGEREIAGQVRRALIQAQAAGTACGTLVRLFQAASRTAKDICARTDLGGAGRSIIAVAIERAISGSRHADLSAASAVVMGTGAYAGCTIAALKARRCSNISVYSRSGRAEEFAAARGARALTRADLPAAIGGADVVVGCSGAGPRIDAAALEEFRAGAPRRLAIIDLALDHDFDPDVRTLPEVELITLDSVRLAAPREEAEQFMLASDMVRQAARCFEEQQKLRAVDAAVVALRGYIQQVLALEMSRVRDRHGCTATAEEVQFALRRMVRQLLHVPSVRARELAAAGRQDQYIEALEVLFGLSLQPVADESSDPHLPGFPETSAQTG</sequence>
<organism evidence="16 17">
    <name type="scientific">Zafaria cholistanensis</name>
    <dbReference type="NCBI Taxonomy" id="1682741"/>
    <lineage>
        <taxon>Bacteria</taxon>
        <taxon>Bacillati</taxon>
        <taxon>Actinomycetota</taxon>
        <taxon>Actinomycetes</taxon>
        <taxon>Micrococcales</taxon>
        <taxon>Micrococcaceae</taxon>
        <taxon>Zafaria</taxon>
    </lineage>
</organism>
<evidence type="ECO:0000256" key="6">
    <source>
        <dbReference type="ARBA" id="ARBA00023244"/>
    </source>
</evidence>
<dbReference type="InterPro" id="IPR000343">
    <property type="entry name" value="4pyrrol_synth_GluRdtase"/>
</dbReference>
<feature type="active site" description="Nucleophile" evidence="8 9">
    <location>
        <position position="48"/>
    </location>
</feature>
<dbReference type="GO" id="GO:0019353">
    <property type="term" value="P:protoporphyrinogen IX biosynthetic process from glutamate"/>
    <property type="evidence" value="ECO:0007669"/>
    <property type="project" value="TreeGrafter"/>
</dbReference>
<dbReference type="Proteomes" id="UP000325307">
    <property type="component" value="Unassembled WGS sequence"/>
</dbReference>
<feature type="binding site" evidence="8 10">
    <location>
        <begin position="115"/>
        <end position="117"/>
    </location>
    <ligand>
        <name>substrate</name>
    </ligand>
</feature>
<comment type="similarity">
    <text evidence="2 8">Belongs to the glutamyl-tRNA reductase family.</text>
</comment>
<dbReference type="InterPro" id="IPR015896">
    <property type="entry name" value="4pyrrol_synth_GluRdtase_dimer"/>
</dbReference>
<dbReference type="InterPro" id="IPR006151">
    <property type="entry name" value="Shikm_DH/Glu-tRNA_Rdtase"/>
</dbReference>
<reference evidence="16 17" key="1">
    <citation type="submission" date="2019-09" db="EMBL/GenBank/DDBJ databases">
        <title>Arthrobacter zafarii sp. nov., a moderately thermotolerant and halotolerant actinobacterium isolated from Cholistan desert soil of Pakistan.</title>
        <authorList>
            <person name="Amin A."/>
            <person name="Ahmed I."/>
            <person name="Khalid N."/>
            <person name="Schumann P."/>
            <person name="Busse H.J."/>
            <person name="Khan I.U."/>
            <person name="Li S."/>
            <person name="Li W.J."/>
        </authorList>
    </citation>
    <scope>NUCLEOTIDE SEQUENCE [LARGE SCALE GENOMIC DNA]</scope>
    <source>
        <strain evidence="16 17">NCCP-1664</strain>
    </source>
</reference>
<dbReference type="EC" id="1.2.1.70" evidence="3 8"/>
<comment type="domain">
    <text evidence="8">Possesses an unusual extended V-shaped dimeric structure with each monomer consisting of three distinct domains arranged along a curved 'spinal' alpha-helix. The N-terminal catalytic domain specifically recognizes the glutamate moiety of the substrate. The second domain is the NADPH-binding domain, and the third C-terminal domain is responsible for dimerization.</text>
</comment>
<dbReference type="PIRSF" id="PIRSF000445">
    <property type="entry name" value="4pyrrol_synth_GluRdtase"/>
    <property type="match status" value="1"/>
</dbReference>
<dbReference type="GO" id="GO:0050661">
    <property type="term" value="F:NADP binding"/>
    <property type="evidence" value="ECO:0007669"/>
    <property type="project" value="InterPro"/>
</dbReference>
<evidence type="ECO:0000256" key="9">
    <source>
        <dbReference type="PIRSR" id="PIRSR000445-1"/>
    </source>
</evidence>
<comment type="miscellaneous">
    <text evidence="8">During catalysis, the active site Cys acts as a nucleophile attacking the alpha-carbonyl group of tRNA-bound glutamate with the formation of a thioester intermediate between enzyme and glutamate, and the concomitant release of tRNA(Glu). The thioester intermediate is finally reduced by direct hydride transfer from NADPH, to form the product GSA.</text>
</comment>
<dbReference type="PANTHER" id="PTHR43013">
    <property type="entry name" value="GLUTAMYL-TRNA REDUCTASE"/>
    <property type="match status" value="1"/>
</dbReference>
<comment type="subunit">
    <text evidence="8">Homodimer.</text>
</comment>
<evidence type="ECO:0000256" key="8">
    <source>
        <dbReference type="HAMAP-Rule" id="MF_00087"/>
    </source>
</evidence>
<comment type="catalytic activity">
    <reaction evidence="7 8">
        <text>(S)-4-amino-5-oxopentanoate + tRNA(Glu) + NADP(+) = L-glutamyl-tRNA(Glu) + NADPH + H(+)</text>
        <dbReference type="Rhea" id="RHEA:12344"/>
        <dbReference type="Rhea" id="RHEA-COMP:9663"/>
        <dbReference type="Rhea" id="RHEA-COMP:9680"/>
        <dbReference type="ChEBI" id="CHEBI:15378"/>
        <dbReference type="ChEBI" id="CHEBI:57501"/>
        <dbReference type="ChEBI" id="CHEBI:57783"/>
        <dbReference type="ChEBI" id="CHEBI:58349"/>
        <dbReference type="ChEBI" id="CHEBI:78442"/>
        <dbReference type="ChEBI" id="CHEBI:78520"/>
        <dbReference type="EC" id="1.2.1.70"/>
    </reaction>
</comment>
<dbReference type="PANTHER" id="PTHR43013:SF1">
    <property type="entry name" value="GLUTAMYL-TRNA REDUCTASE"/>
    <property type="match status" value="1"/>
</dbReference>
<evidence type="ECO:0000256" key="3">
    <source>
        <dbReference type="ARBA" id="ARBA00012970"/>
    </source>
</evidence>
<dbReference type="SUPFAM" id="SSF69742">
    <property type="entry name" value="Glutamyl tRNA-reductase catalytic, N-terminal domain"/>
    <property type="match status" value="1"/>
</dbReference>
<keyword evidence="17" id="KW-1185">Reference proteome</keyword>
<dbReference type="InterPro" id="IPR015895">
    <property type="entry name" value="4pyrrol_synth_GluRdtase_N"/>
</dbReference>
<keyword evidence="6 8" id="KW-0627">Porphyrin biosynthesis</keyword>
<evidence type="ECO:0000259" key="14">
    <source>
        <dbReference type="Pfam" id="PF01488"/>
    </source>
</evidence>
<feature type="binding site" evidence="8 10">
    <location>
        <position position="110"/>
    </location>
    <ligand>
        <name>substrate</name>
    </ligand>
</feature>
<accession>A0A5A7NQC8</accession>
<dbReference type="Gene3D" id="3.30.460.30">
    <property type="entry name" value="Glutamyl-tRNA reductase, N-terminal domain"/>
    <property type="match status" value="1"/>
</dbReference>
<dbReference type="NCBIfam" id="NF000750">
    <property type="entry name" value="PRK00045.3-4"/>
    <property type="match status" value="1"/>
</dbReference>
<feature type="domain" description="Glutamyl-tRNA reductase N-terminal" evidence="15">
    <location>
        <begin position="7"/>
        <end position="156"/>
    </location>
</feature>
<dbReference type="HAMAP" id="MF_00087">
    <property type="entry name" value="Glu_tRNA_reductase"/>
    <property type="match status" value="1"/>
</dbReference>
<protein>
    <recommendedName>
        <fullName evidence="3 8">Glutamyl-tRNA reductase</fullName>
        <shortName evidence="8">GluTR</shortName>
        <ecNumber evidence="3 8">1.2.1.70</ecNumber>
    </recommendedName>
</protein>
<evidence type="ECO:0000256" key="10">
    <source>
        <dbReference type="PIRSR" id="PIRSR000445-2"/>
    </source>
</evidence>
<evidence type="ECO:0000259" key="15">
    <source>
        <dbReference type="Pfam" id="PF05201"/>
    </source>
</evidence>
<evidence type="ECO:0000256" key="12">
    <source>
        <dbReference type="PIRSR" id="PIRSR000445-4"/>
    </source>
</evidence>
<dbReference type="Pfam" id="PF05201">
    <property type="entry name" value="GlutR_N"/>
    <property type="match status" value="1"/>
</dbReference>